<organism evidence="1 2">
    <name type="scientific">Entomophthora muscae</name>
    <dbReference type="NCBI Taxonomy" id="34485"/>
    <lineage>
        <taxon>Eukaryota</taxon>
        <taxon>Fungi</taxon>
        <taxon>Fungi incertae sedis</taxon>
        <taxon>Zoopagomycota</taxon>
        <taxon>Entomophthoromycotina</taxon>
        <taxon>Entomophthoromycetes</taxon>
        <taxon>Entomophthorales</taxon>
        <taxon>Entomophthoraceae</taxon>
        <taxon>Entomophthora</taxon>
    </lineage>
</organism>
<evidence type="ECO:0000313" key="2">
    <source>
        <dbReference type="Proteomes" id="UP001165960"/>
    </source>
</evidence>
<accession>A0ACC2TN54</accession>
<proteinExistence type="predicted"/>
<name>A0ACC2TN54_9FUNG</name>
<sequence length="183" mass="20018">MTTIMTLGNSTPPTLVPGVHRISTPDPVHCGVHLHVLCVNHLCGEVWKVQPPCQGLPVTDDCLSNCHRPDWFPIFQSHAIPAASSTYCIWVLHLLPVLHVLLPLVFGCFLPCLCWPAWGWIFGGRPMCKVPRASASSGQGDISQSLKRGSSCCHCKSTVTFGLGSNRFPPLHQKRPKSYSQAT</sequence>
<reference evidence="1" key="1">
    <citation type="submission" date="2022-04" db="EMBL/GenBank/DDBJ databases">
        <title>Genome of the entomopathogenic fungus Entomophthora muscae.</title>
        <authorList>
            <person name="Elya C."/>
            <person name="Lovett B.R."/>
            <person name="Lee E."/>
            <person name="Macias A.M."/>
            <person name="Hajek A.E."/>
            <person name="De Bivort B.L."/>
            <person name="Kasson M.T."/>
            <person name="De Fine Licht H.H."/>
            <person name="Stajich J.E."/>
        </authorList>
    </citation>
    <scope>NUCLEOTIDE SEQUENCE</scope>
    <source>
        <strain evidence="1">Berkeley</strain>
    </source>
</reference>
<dbReference type="Proteomes" id="UP001165960">
    <property type="component" value="Unassembled WGS sequence"/>
</dbReference>
<keyword evidence="2" id="KW-1185">Reference proteome</keyword>
<comment type="caution">
    <text evidence="1">The sequence shown here is derived from an EMBL/GenBank/DDBJ whole genome shotgun (WGS) entry which is preliminary data.</text>
</comment>
<dbReference type="EMBL" id="QTSX02002349">
    <property type="protein sequence ID" value="KAJ9075921.1"/>
    <property type="molecule type" value="Genomic_DNA"/>
</dbReference>
<evidence type="ECO:0000313" key="1">
    <source>
        <dbReference type="EMBL" id="KAJ9075921.1"/>
    </source>
</evidence>
<protein>
    <submittedName>
        <fullName evidence="1">Uncharacterized protein</fullName>
    </submittedName>
</protein>
<gene>
    <name evidence="1" type="ORF">DSO57_1031044</name>
</gene>